<accession>A0AAW9R9E7</accession>
<dbReference type="InterPro" id="IPR011050">
    <property type="entry name" value="Pectin_lyase_fold/virulence"/>
</dbReference>
<dbReference type="SUPFAM" id="SSF51126">
    <property type="entry name" value="Pectin lyase-like"/>
    <property type="match status" value="1"/>
</dbReference>
<dbReference type="RefSeq" id="WP_354696994.1">
    <property type="nucleotide sequence ID" value="NZ_JAZHOG010000017.1"/>
</dbReference>
<keyword evidence="1" id="KW-0732">Signal</keyword>
<dbReference type="SMART" id="SM00710">
    <property type="entry name" value="PbH1"/>
    <property type="match status" value="5"/>
</dbReference>
<name>A0AAW9R9E7_9GAMM</name>
<comment type="caution">
    <text evidence="3">The sequence shown here is derived from an EMBL/GenBank/DDBJ whole genome shotgun (WGS) entry which is preliminary data.</text>
</comment>
<sequence length="264" mass="26722">MMDWTSFRGSLAIFALTLTLPLSPSAQAATSVYADTGGCNGLTPCYGTIQEAVNNAGGGTSTVYVFPGTWDESVDISLMGSSDGAQANLTLQAVDASGSPTVGGVTVSPAAGEAFFNSVDPFPFSLAVHGINVSSGSTDAIDIEGLTGDILITDMTATGATFDGIDIRSGGSIELRRVHADANGNDGIQIRTVDTGDVTITNSTANGNGTAGGGDGDGILIELHDGSISLQNVDAGSNEDDGIRIRPWSNYTLVAGPDQGLLIV</sequence>
<dbReference type="InterPro" id="IPR012334">
    <property type="entry name" value="Pectin_lyas_fold"/>
</dbReference>
<evidence type="ECO:0000313" key="3">
    <source>
        <dbReference type="EMBL" id="MEJ8569667.1"/>
    </source>
</evidence>
<evidence type="ECO:0000256" key="1">
    <source>
        <dbReference type="SAM" id="SignalP"/>
    </source>
</evidence>
<dbReference type="Gene3D" id="2.160.20.10">
    <property type="entry name" value="Single-stranded right-handed beta-helix, Pectin lyase-like"/>
    <property type="match status" value="1"/>
</dbReference>
<reference evidence="3 4" key="1">
    <citation type="submission" date="2024-02" db="EMBL/GenBank/DDBJ databases">
        <title>A novel Wenzhouxiangellaceae bacterium, isolated from coastal sediments.</title>
        <authorList>
            <person name="Du Z.-J."/>
            <person name="Ye Y.-Q."/>
            <person name="Zhang X.-Y."/>
        </authorList>
    </citation>
    <scope>NUCLEOTIDE SEQUENCE [LARGE SCALE GENOMIC DNA]</scope>
    <source>
        <strain evidence="3 4">CH-27</strain>
    </source>
</reference>
<feature type="domain" description="Right handed beta helix" evidence="2">
    <location>
        <begin position="137"/>
        <end position="250"/>
    </location>
</feature>
<keyword evidence="4" id="KW-1185">Reference proteome</keyword>
<proteinExistence type="predicted"/>
<feature type="chain" id="PRO_5043589332" evidence="1">
    <location>
        <begin position="29"/>
        <end position="264"/>
    </location>
</feature>
<gene>
    <name evidence="3" type="ORF">V3330_18710</name>
</gene>
<dbReference type="EMBL" id="JAZHOG010000017">
    <property type="protein sequence ID" value="MEJ8569667.1"/>
    <property type="molecule type" value="Genomic_DNA"/>
</dbReference>
<dbReference type="AlphaFoldDB" id="A0AAW9R9E7"/>
<dbReference type="InterPro" id="IPR006626">
    <property type="entry name" value="PbH1"/>
</dbReference>
<protein>
    <submittedName>
        <fullName evidence="3">Right-handed parallel beta-helix repeat-containing protein</fullName>
    </submittedName>
</protein>
<dbReference type="InterPro" id="IPR039448">
    <property type="entry name" value="Beta_helix"/>
</dbReference>
<organism evidence="3 4">
    <name type="scientific">Elongatibacter sediminis</name>
    <dbReference type="NCBI Taxonomy" id="3119006"/>
    <lineage>
        <taxon>Bacteria</taxon>
        <taxon>Pseudomonadati</taxon>
        <taxon>Pseudomonadota</taxon>
        <taxon>Gammaproteobacteria</taxon>
        <taxon>Chromatiales</taxon>
        <taxon>Wenzhouxiangellaceae</taxon>
        <taxon>Elongatibacter</taxon>
    </lineage>
</organism>
<evidence type="ECO:0000313" key="4">
    <source>
        <dbReference type="Proteomes" id="UP001359886"/>
    </source>
</evidence>
<dbReference type="Pfam" id="PF13229">
    <property type="entry name" value="Beta_helix"/>
    <property type="match status" value="1"/>
</dbReference>
<evidence type="ECO:0000259" key="2">
    <source>
        <dbReference type="Pfam" id="PF13229"/>
    </source>
</evidence>
<feature type="signal peptide" evidence="1">
    <location>
        <begin position="1"/>
        <end position="28"/>
    </location>
</feature>
<dbReference type="Proteomes" id="UP001359886">
    <property type="component" value="Unassembled WGS sequence"/>
</dbReference>